<protein>
    <submittedName>
        <fullName evidence="2">Uncharacterized protein</fullName>
    </submittedName>
</protein>
<name>Q8KBU2_CHLTE</name>
<dbReference type="HOGENOM" id="CLU_2421634_0_0_10"/>
<keyword evidence="1" id="KW-1133">Transmembrane helix</keyword>
<dbReference type="KEGG" id="cte:CT1690"/>
<dbReference type="EnsemblBacteria" id="AAM72915">
    <property type="protein sequence ID" value="AAM72915"/>
    <property type="gene ID" value="CT1690"/>
</dbReference>
<evidence type="ECO:0000313" key="3">
    <source>
        <dbReference type="Proteomes" id="UP000001007"/>
    </source>
</evidence>
<proteinExistence type="predicted"/>
<evidence type="ECO:0000313" key="2">
    <source>
        <dbReference type="EMBL" id="AAM72915.1"/>
    </source>
</evidence>
<sequence length="91" mass="10217">MLAQPFDDIPLKLRQLALLLLQQRFDVEVLELLQVVQAYSAVFIPVAGFSGMIFETTGRTTMGRRSCDGFFSPQIWQACACVSFVLMVVSR</sequence>
<gene>
    <name evidence="2" type="ordered locus">CT1690</name>
</gene>
<organism evidence="2 3">
    <name type="scientific">Chlorobaculum tepidum (strain ATCC 49652 / DSM 12025 / NBRC 103806 / TLS)</name>
    <name type="common">Chlorobium tepidum</name>
    <dbReference type="NCBI Taxonomy" id="194439"/>
    <lineage>
        <taxon>Bacteria</taxon>
        <taxon>Pseudomonadati</taxon>
        <taxon>Chlorobiota</taxon>
        <taxon>Chlorobiia</taxon>
        <taxon>Chlorobiales</taxon>
        <taxon>Chlorobiaceae</taxon>
        <taxon>Chlorobaculum</taxon>
    </lineage>
</organism>
<dbReference type="Proteomes" id="UP000001007">
    <property type="component" value="Chromosome"/>
</dbReference>
<dbReference type="EMBL" id="AE006470">
    <property type="protein sequence ID" value="AAM72915.1"/>
    <property type="molecule type" value="Genomic_DNA"/>
</dbReference>
<accession>Q8KBU2</accession>
<keyword evidence="1" id="KW-0472">Membrane</keyword>
<evidence type="ECO:0000256" key="1">
    <source>
        <dbReference type="SAM" id="Phobius"/>
    </source>
</evidence>
<reference evidence="2 3" key="1">
    <citation type="journal article" date="2002" name="Proc. Natl. Acad. Sci. U.S.A.">
        <title>The complete genome sequence of Chlorobium tepidum TLS, a photosynthetic, anaerobic, green-sulfur bacterium.</title>
        <authorList>
            <person name="Eisen J.A."/>
            <person name="Nelson K.E."/>
            <person name="Paulsen I.T."/>
            <person name="Heidelberg J.F."/>
            <person name="Wu M."/>
            <person name="Dodson R.J."/>
            <person name="Deboy R."/>
            <person name="Gwinn M.L."/>
            <person name="Nelson W.C."/>
            <person name="Haft D.H."/>
            <person name="Hickey E.K."/>
            <person name="Peterson J.D."/>
            <person name="Durkin A.S."/>
            <person name="Kolonay J.L."/>
            <person name="Yang F."/>
            <person name="Holt I."/>
            <person name="Umayam L.A."/>
            <person name="Mason T."/>
            <person name="Brenner M."/>
            <person name="Shea T.P."/>
            <person name="Parksey D."/>
            <person name="Nierman W.C."/>
            <person name="Feldblyum T.V."/>
            <person name="Hansen C.L."/>
            <person name="Craven M.B."/>
            <person name="Radune D."/>
            <person name="Vamathevan J."/>
            <person name="Khouri H."/>
            <person name="White O."/>
            <person name="Gruber T.M."/>
            <person name="Ketchum K.A."/>
            <person name="Venter J.C."/>
            <person name="Tettelin H."/>
            <person name="Bryant D.A."/>
            <person name="Fraser C.M."/>
        </authorList>
    </citation>
    <scope>NUCLEOTIDE SEQUENCE [LARGE SCALE GENOMIC DNA]</scope>
    <source>
        <strain evidence="3">ATCC 49652 / DSM 12025 / NBRC 103806 / TLS</strain>
    </source>
</reference>
<keyword evidence="1" id="KW-0812">Transmembrane</keyword>
<feature type="transmembrane region" description="Helical" evidence="1">
    <location>
        <begin position="32"/>
        <end position="54"/>
    </location>
</feature>
<keyword evidence="3" id="KW-1185">Reference proteome</keyword>
<dbReference type="AlphaFoldDB" id="Q8KBU2"/>
<dbReference type="RefSeq" id="WP_010933354.1">
    <property type="nucleotide sequence ID" value="NC_002932.3"/>
</dbReference>